<proteinExistence type="predicted"/>
<accession>A0A8C4JAA2</accession>
<dbReference type="Proteomes" id="UP000694423">
    <property type="component" value="Unplaced"/>
</dbReference>
<dbReference type="AlphaFoldDB" id="A0A8C4JAA2"/>
<dbReference type="Ensembl" id="ENSDNVT00000005276.1">
    <property type="protein sequence ID" value="ENSDNVP00000004398.1"/>
    <property type="gene ID" value="ENSDNVG00000003121.1"/>
</dbReference>
<sequence length="52" mass="6126">SFLHPSEPNFCLLNLIYYMLTGVAEKALPVGCEDDIFDYIHWKHLEPKDWSE</sequence>
<organism evidence="1 2">
    <name type="scientific">Dromaius novaehollandiae</name>
    <name type="common">Emu</name>
    <dbReference type="NCBI Taxonomy" id="8790"/>
    <lineage>
        <taxon>Eukaryota</taxon>
        <taxon>Metazoa</taxon>
        <taxon>Chordata</taxon>
        <taxon>Craniata</taxon>
        <taxon>Vertebrata</taxon>
        <taxon>Euteleostomi</taxon>
        <taxon>Archelosauria</taxon>
        <taxon>Archosauria</taxon>
        <taxon>Dinosauria</taxon>
        <taxon>Saurischia</taxon>
        <taxon>Theropoda</taxon>
        <taxon>Coelurosauria</taxon>
        <taxon>Aves</taxon>
        <taxon>Palaeognathae</taxon>
        <taxon>Casuariiformes</taxon>
        <taxon>Dromaiidae</taxon>
        <taxon>Dromaius</taxon>
    </lineage>
</organism>
<reference evidence="1" key="1">
    <citation type="submission" date="2025-08" db="UniProtKB">
        <authorList>
            <consortium name="Ensembl"/>
        </authorList>
    </citation>
    <scope>IDENTIFICATION</scope>
</reference>
<reference evidence="1" key="2">
    <citation type="submission" date="2025-09" db="UniProtKB">
        <authorList>
            <consortium name="Ensembl"/>
        </authorList>
    </citation>
    <scope>IDENTIFICATION</scope>
</reference>
<evidence type="ECO:0000313" key="1">
    <source>
        <dbReference type="Ensembl" id="ENSDNVP00000004398.1"/>
    </source>
</evidence>
<keyword evidence="2" id="KW-1185">Reference proteome</keyword>
<protein>
    <submittedName>
        <fullName evidence="1">Uncharacterized protein</fullName>
    </submittedName>
</protein>
<evidence type="ECO:0000313" key="2">
    <source>
        <dbReference type="Proteomes" id="UP000694423"/>
    </source>
</evidence>
<name>A0A8C4JAA2_DRONO</name>